<gene>
    <name evidence="2" type="ORF">Vretimale_606</name>
</gene>
<name>A0A8J4C2G0_9CHLO</name>
<comment type="caution">
    <text evidence="2">The sequence shown here is derived from an EMBL/GenBank/DDBJ whole genome shotgun (WGS) entry which is preliminary data.</text>
</comment>
<evidence type="ECO:0000256" key="1">
    <source>
        <dbReference type="SAM" id="MobiDB-lite"/>
    </source>
</evidence>
<feature type="compositionally biased region" description="Polar residues" evidence="1">
    <location>
        <begin position="435"/>
        <end position="446"/>
    </location>
</feature>
<accession>A0A8J4C2G0</accession>
<reference evidence="2" key="1">
    <citation type="journal article" date="2021" name="Proc. Natl. Acad. Sci. U.S.A.">
        <title>Three genomes in the algal genus Volvox reveal the fate of a haploid sex-determining region after a transition to homothallism.</title>
        <authorList>
            <person name="Yamamoto K."/>
            <person name="Hamaji T."/>
            <person name="Kawai-Toyooka H."/>
            <person name="Matsuzaki R."/>
            <person name="Takahashi F."/>
            <person name="Nishimura Y."/>
            <person name="Kawachi M."/>
            <person name="Noguchi H."/>
            <person name="Minakuchi Y."/>
            <person name="Umen J.G."/>
            <person name="Toyoda A."/>
            <person name="Nozaki H."/>
        </authorList>
    </citation>
    <scope>NUCLEOTIDE SEQUENCE</scope>
    <source>
        <strain evidence="2">NIES-3785</strain>
    </source>
</reference>
<feature type="region of interest" description="Disordered" evidence="1">
    <location>
        <begin position="136"/>
        <end position="164"/>
    </location>
</feature>
<dbReference type="OrthoDB" id="534153at2759"/>
<protein>
    <submittedName>
        <fullName evidence="2">Uncharacterized protein</fullName>
    </submittedName>
</protein>
<feature type="region of interest" description="Disordered" evidence="1">
    <location>
        <begin position="899"/>
        <end position="925"/>
    </location>
</feature>
<dbReference type="AlphaFoldDB" id="A0A8J4C2G0"/>
<proteinExistence type="predicted"/>
<sequence>MLSDLSGLSPQEAALITDVLSQLSIGSAPAASIVPQSTPARGNVQDSALTDLDLAAWTIEQELRGLQGPCSQAHEPDRFPLESYNRANLPLQGHSAILDANQSDGFYGAPETPQNPYGTDVSYGRWTHAGENRTQPLTVDLPLHGGVQPSRPPPGTGTSEQQVSFGVSTHVPAPVRQEDSGTNASSVRGTHQTVCASIEEPALQEKASPSSPAPAHQLQPISLLKEMRERLRQQQTQQQVSESLPDFYVSRASSMNGSMASMVGLKAGPPGQEGPTVRTAPISAGGGSPASTTGIRARRAPPSMPSSAAKAFTMLNARTSTERYGPEAGQSQAQAFTPTKAPVKLPEPERSARLQQLYERTAKWRQRCEERYAKERQTKEASALEECTFAPKISTASHLIMQGKSPLEAYFVLSKAGTPTKHHRDFTGADGHESPSVTASPRSTPVRSDGGDGTSSRAPLAANAIIGIKAWATGKLTSGAASVQDELSITSGTAGSLSPPRPVVNGAEVGERLYQRALEQRARQEARIFRQLLEEERQRRFTASVQNVSPRVYDPPEPPSSRHLPTGMEDCTFHPSPFGGLKSRPKSAPHMRGAEGRRPTVSSPLFHIYGPPGLPGNDNALSRGRASSVNTTFGISPDLDWEEFLARQDRFLVMREQKVALLEQAGPVGPRMCAGSKKLLRERELRQSAMETEGSTCGVQGEASTLNGSSSPPPQDRRVRTIMEMYKECTFQPQITRKAAALPSRQLEDFVEGGRARREEWRQQQQALKEMREAEDLTFKPSTFTKDAYPHIRPRINLRNPDAYLALVADKRKQREALRAELYNEREARELQQCTFKPQTTPLPAYLIRRLQEQHLEQLQADQALAWEESSGGLADIDYDAVKGTEAYYVDMAHESPHDFRHSVPTAGSAPDYQARDAQDPKKNAFRDAYQRALQYATTLGRSAA</sequence>
<evidence type="ECO:0000313" key="2">
    <source>
        <dbReference type="EMBL" id="GIL94398.1"/>
    </source>
</evidence>
<dbReference type="PANTHER" id="PTHR37028">
    <property type="entry name" value="UNNAMED PRODUCT-RELATED"/>
    <property type="match status" value="1"/>
</dbReference>
<dbReference type="Proteomes" id="UP000722791">
    <property type="component" value="Unassembled WGS sequence"/>
</dbReference>
<organism evidence="2 3">
    <name type="scientific">Volvox reticuliferus</name>
    <dbReference type="NCBI Taxonomy" id="1737510"/>
    <lineage>
        <taxon>Eukaryota</taxon>
        <taxon>Viridiplantae</taxon>
        <taxon>Chlorophyta</taxon>
        <taxon>core chlorophytes</taxon>
        <taxon>Chlorophyceae</taxon>
        <taxon>CS clade</taxon>
        <taxon>Chlamydomonadales</taxon>
        <taxon>Volvocaceae</taxon>
        <taxon>Volvox</taxon>
    </lineage>
</organism>
<feature type="compositionally biased region" description="Low complexity" evidence="1">
    <location>
        <begin position="279"/>
        <end position="295"/>
    </location>
</feature>
<feature type="region of interest" description="Disordered" evidence="1">
    <location>
        <begin position="327"/>
        <end position="346"/>
    </location>
</feature>
<feature type="region of interest" description="Disordered" evidence="1">
    <location>
        <begin position="540"/>
        <end position="604"/>
    </location>
</feature>
<feature type="region of interest" description="Disordered" evidence="1">
    <location>
        <begin position="279"/>
        <end position="306"/>
    </location>
</feature>
<feature type="compositionally biased region" description="Polar residues" evidence="1">
    <location>
        <begin position="689"/>
        <end position="710"/>
    </location>
</feature>
<dbReference type="PANTHER" id="PTHR37028:SF4">
    <property type="entry name" value="ALMS MOTIF DOMAIN-CONTAINING PROTEIN"/>
    <property type="match status" value="1"/>
</dbReference>
<feature type="compositionally biased region" description="Basic and acidic residues" evidence="1">
    <location>
        <begin position="914"/>
        <end position="925"/>
    </location>
</feature>
<evidence type="ECO:0000313" key="3">
    <source>
        <dbReference type="Proteomes" id="UP000722791"/>
    </source>
</evidence>
<feature type="region of interest" description="Disordered" evidence="1">
    <location>
        <begin position="686"/>
        <end position="716"/>
    </location>
</feature>
<dbReference type="EMBL" id="BNCQ01000001">
    <property type="protein sequence ID" value="GIL94398.1"/>
    <property type="molecule type" value="Genomic_DNA"/>
</dbReference>
<feature type="region of interest" description="Disordered" evidence="1">
    <location>
        <begin position="419"/>
        <end position="458"/>
    </location>
</feature>